<dbReference type="Proteomes" id="UP000663852">
    <property type="component" value="Unassembled WGS sequence"/>
</dbReference>
<comment type="caution">
    <text evidence="2">The sequence shown here is derived from an EMBL/GenBank/DDBJ whole genome shotgun (WGS) entry which is preliminary data.</text>
</comment>
<dbReference type="OrthoDB" id="9983188at2759"/>
<keyword evidence="3" id="KW-1185">Reference proteome</keyword>
<dbReference type="EMBL" id="CAJNOJ010000085">
    <property type="protein sequence ID" value="CAF1070088.1"/>
    <property type="molecule type" value="Genomic_DNA"/>
</dbReference>
<sequence>MALSDEDRQRCNACLQKLDETKRMCLQSIEYLIEQQREIDECIADLKSTKSHAQEINKKITELNRISCLKLCCSKAKAFSFETNIHDDNHLLILPFSRNQSSVNGLNELERDFEFGKVFESMKSSSIPKHFSTKDEFDHIVQEEYSLLLELAKKLTKCIQILHDTIEFLGSDIRCTLEHMQIAQPRMQQLLQKKLPLAFAQIQTHLMI</sequence>
<dbReference type="AlphaFoldDB" id="A0A815G4W4"/>
<evidence type="ECO:0000313" key="1">
    <source>
        <dbReference type="EMBL" id="CAF1070088.1"/>
    </source>
</evidence>
<evidence type="ECO:0000313" key="3">
    <source>
        <dbReference type="Proteomes" id="UP000663828"/>
    </source>
</evidence>
<name>A0A815G4W4_ADIRI</name>
<gene>
    <name evidence="1" type="ORF">EDS130_LOCUS18391</name>
    <name evidence="2" type="ORF">XAT740_LOCUS30588</name>
</gene>
<proteinExistence type="predicted"/>
<dbReference type="Proteomes" id="UP000663828">
    <property type="component" value="Unassembled WGS sequence"/>
</dbReference>
<dbReference type="EMBL" id="CAJNOR010002739">
    <property type="protein sequence ID" value="CAF1334035.1"/>
    <property type="molecule type" value="Genomic_DNA"/>
</dbReference>
<reference evidence="2" key="1">
    <citation type="submission" date="2021-02" db="EMBL/GenBank/DDBJ databases">
        <authorList>
            <person name="Nowell W R."/>
        </authorList>
    </citation>
    <scope>NUCLEOTIDE SEQUENCE</scope>
</reference>
<protein>
    <submittedName>
        <fullName evidence="2">Uncharacterized protein</fullName>
    </submittedName>
</protein>
<evidence type="ECO:0000313" key="2">
    <source>
        <dbReference type="EMBL" id="CAF1334035.1"/>
    </source>
</evidence>
<organism evidence="2 3">
    <name type="scientific">Adineta ricciae</name>
    <name type="common">Rotifer</name>
    <dbReference type="NCBI Taxonomy" id="249248"/>
    <lineage>
        <taxon>Eukaryota</taxon>
        <taxon>Metazoa</taxon>
        <taxon>Spiralia</taxon>
        <taxon>Gnathifera</taxon>
        <taxon>Rotifera</taxon>
        <taxon>Eurotatoria</taxon>
        <taxon>Bdelloidea</taxon>
        <taxon>Adinetida</taxon>
        <taxon>Adinetidae</taxon>
        <taxon>Adineta</taxon>
    </lineage>
</organism>
<accession>A0A815G4W4</accession>